<dbReference type="InterPro" id="IPR009081">
    <property type="entry name" value="PP-bd_ACP"/>
</dbReference>
<dbReference type="PROSITE" id="PS50075">
    <property type="entry name" value="CARRIER"/>
    <property type="match status" value="1"/>
</dbReference>
<evidence type="ECO:0000256" key="5">
    <source>
        <dbReference type="ARBA" id="ARBA00022630"/>
    </source>
</evidence>
<feature type="domain" description="Carrier" evidence="7">
    <location>
        <begin position="1082"/>
        <end position="1156"/>
    </location>
</feature>
<dbReference type="FunFam" id="3.40.50.980:FF:000001">
    <property type="entry name" value="Non-ribosomal peptide synthetase"/>
    <property type="match status" value="1"/>
</dbReference>
<dbReference type="InterPro" id="IPR036736">
    <property type="entry name" value="ACP-like_sf"/>
</dbReference>
<dbReference type="InterPro" id="IPR025110">
    <property type="entry name" value="AMP-bd_C"/>
</dbReference>
<dbReference type="InterPro" id="IPR006162">
    <property type="entry name" value="Ppantetheine_attach_site"/>
</dbReference>
<dbReference type="SUPFAM" id="SSF56645">
    <property type="entry name" value="Acyl-CoA dehydrogenase NM domain-like"/>
    <property type="match status" value="1"/>
</dbReference>
<comment type="similarity">
    <text evidence="2">Belongs to the acyl-CoA dehydrogenase family.</text>
</comment>
<dbReference type="InterPro" id="IPR000873">
    <property type="entry name" value="AMP-dep_synth/lig_dom"/>
</dbReference>
<dbReference type="InterPro" id="IPR006091">
    <property type="entry name" value="Acyl-CoA_Oxase/DH_mid-dom"/>
</dbReference>
<dbReference type="SUPFAM" id="SSF47203">
    <property type="entry name" value="Acyl-CoA dehydrogenase C-terminal domain-like"/>
    <property type="match status" value="1"/>
</dbReference>
<dbReference type="Pfam" id="PF02770">
    <property type="entry name" value="Acyl-CoA_dh_M"/>
    <property type="match status" value="1"/>
</dbReference>
<dbReference type="Pfam" id="PF00550">
    <property type="entry name" value="PP-binding"/>
    <property type="match status" value="1"/>
</dbReference>
<evidence type="ECO:0000256" key="1">
    <source>
        <dbReference type="ARBA" id="ARBA00001974"/>
    </source>
</evidence>
<comment type="cofactor">
    <cofactor evidence="1">
        <name>FAD</name>
        <dbReference type="ChEBI" id="CHEBI:57692"/>
    </cofactor>
</comment>
<evidence type="ECO:0000313" key="8">
    <source>
        <dbReference type="EMBL" id="CDZ79377.1"/>
    </source>
</evidence>
<dbReference type="Gene3D" id="1.10.540.10">
    <property type="entry name" value="Acyl-CoA dehydrogenase/oxidase, N-terminal domain"/>
    <property type="match status" value="1"/>
</dbReference>
<organism evidence="8 9">
    <name type="scientific">Legionella massiliensis</name>
    <dbReference type="NCBI Taxonomy" id="1034943"/>
    <lineage>
        <taxon>Bacteria</taxon>
        <taxon>Pseudomonadati</taxon>
        <taxon>Pseudomonadota</taxon>
        <taxon>Gammaproteobacteria</taxon>
        <taxon>Legionellales</taxon>
        <taxon>Legionellaceae</taxon>
        <taxon>Legionella</taxon>
    </lineage>
</organism>
<dbReference type="Pfam" id="PF00501">
    <property type="entry name" value="AMP-binding"/>
    <property type="match status" value="1"/>
</dbReference>
<name>A0A078L2D1_9GAMM</name>
<dbReference type="PROSITE" id="PS00012">
    <property type="entry name" value="PHOSPHOPANTETHEINE"/>
    <property type="match status" value="1"/>
</dbReference>
<keyword evidence="3" id="KW-0596">Phosphopantetheine</keyword>
<gene>
    <name evidence="8" type="primary">grsB</name>
    <name evidence="8" type="ORF">BN59_03695</name>
</gene>
<proteinExistence type="inferred from homology"/>
<dbReference type="STRING" id="1034943.BN59_03695"/>
<protein>
    <submittedName>
        <fullName evidence="8">Gramicidin S synthase II</fullName>
    </submittedName>
</protein>
<dbReference type="Gene3D" id="2.30.38.10">
    <property type="entry name" value="Luciferase, Domain 3"/>
    <property type="match status" value="1"/>
</dbReference>
<keyword evidence="9" id="KW-1185">Reference proteome</keyword>
<dbReference type="AlphaFoldDB" id="A0A078L2D1"/>
<evidence type="ECO:0000313" key="9">
    <source>
        <dbReference type="Proteomes" id="UP000044071"/>
    </source>
</evidence>
<dbReference type="Gene3D" id="1.10.1200.10">
    <property type="entry name" value="ACP-like"/>
    <property type="match status" value="1"/>
</dbReference>
<reference evidence="8 9" key="1">
    <citation type="submission" date="2014-06" db="EMBL/GenBank/DDBJ databases">
        <authorList>
            <person name="Urmite Genomes Urmite Genomes"/>
        </authorList>
    </citation>
    <scope>NUCLEOTIDE SEQUENCE [LARGE SCALE GENOMIC DNA]</scope>
</reference>
<dbReference type="InterPro" id="IPR009100">
    <property type="entry name" value="AcylCoA_DH/oxidase_NM_dom_sf"/>
</dbReference>
<dbReference type="SUPFAM" id="SSF56801">
    <property type="entry name" value="Acetyl-CoA synthetase-like"/>
    <property type="match status" value="1"/>
</dbReference>
<dbReference type="InterPro" id="IPR010071">
    <property type="entry name" value="AA_adenyl_dom"/>
</dbReference>
<dbReference type="PANTHER" id="PTHR44845">
    <property type="entry name" value="CARRIER DOMAIN-CONTAINING PROTEIN"/>
    <property type="match status" value="1"/>
</dbReference>
<dbReference type="OrthoDB" id="9757559at2"/>
<dbReference type="SUPFAM" id="SSF47336">
    <property type="entry name" value="ACP-like"/>
    <property type="match status" value="1"/>
</dbReference>
<dbReference type="PANTHER" id="PTHR44845:SF6">
    <property type="entry name" value="BETA-ALANINE-ACTIVATING ENZYME"/>
    <property type="match status" value="1"/>
</dbReference>
<dbReference type="EMBL" id="CCSB01000005">
    <property type="protein sequence ID" value="CDZ79377.1"/>
    <property type="molecule type" value="Genomic_DNA"/>
</dbReference>
<dbReference type="eggNOG" id="COG1960">
    <property type="taxonomic scope" value="Bacteria"/>
</dbReference>
<keyword evidence="4" id="KW-0597">Phosphoprotein</keyword>
<dbReference type="CDD" id="cd05930">
    <property type="entry name" value="A_NRPS"/>
    <property type="match status" value="1"/>
</dbReference>
<dbReference type="RefSeq" id="WP_052403380.1">
    <property type="nucleotide sequence ID" value="NZ_CCVW01000005.1"/>
</dbReference>
<dbReference type="InterPro" id="IPR046373">
    <property type="entry name" value="Acyl-CoA_Oxase/DH_mid-dom_sf"/>
</dbReference>
<evidence type="ECO:0000256" key="6">
    <source>
        <dbReference type="ARBA" id="ARBA00022827"/>
    </source>
</evidence>
<dbReference type="InterPro" id="IPR013786">
    <property type="entry name" value="AcylCoA_DH/ox_N"/>
</dbReference>
<keyword evidence="5" id="KW-0285">Flavoprotein</keyword>
<dbReference type="PROSITE" id="PS00455">
    <property type="entry name" value="AMP_BINDING"/>
    <property type="match status" value="1"/>
</dbReference>
<dbReference type="Pfam" id="PF00441">
    <property type="entry name" value="Acyl-CoA_dh_1"/>
    <property type="match status" value="1"/>
</dbReference>
<dbReference type="NCBIfam" id="TIGR01733">
    <property type="entry name" value="AA-adenyl-dom"/>
    <property type="match status" value="1"/>
</dbReference>
<evidence type="ECO:0000256" key="4">
    <source>
        <dbReference type="ARBA" id="ARBA00022553"/>
    </source>
</evidence>
<dbReference type="Pfam" id="PF02771">
    <property type="entry name" value="Acyl-CoA_dh_N"/>
    <property type="match status" value="1"/>
</dbReference>
<dbReference type="Pfam" id="PF13193">
    <property type="entry name" value="AMP-binding_C"/>
    <property type="match status" value="1"/>
</dbReference>
<dbReference type="eggNOG" id="COG1020">
    <property type="taxonomic scope" value="Bacteria"/>
</dbReference>
<dbReference type="InterPro" id="IPR037069">
    <property type="entry name" value="AcylCoA_DH/ox_N_sf"/>
</dbReference>
<dbReference type="Proteomes" id="UP000044071">
    <property type="component" value="Unassembled WGS sequence"/>
</dbReference>
<dbReference type="GO" id="GO:0050660">
    <property type="term" value="F:flavin adenine dinucleotide binding"/>
    <property type="evidence" value="ECO:0007669"/>
    <property type="project" value="InterPro"/>
</dbReference>
<accession>A0A078L2D1</accession>
<sequence length="1179" mass="131970">MNYSQSREIADTLINWLRDYAPTQIDSNLADAQGSFPPHVFMDLAREGFFGMHVSRQYGGLELKLFDMLRVIEQLGAIDLTLSTILIEVIQGAHTLENYASQSMKNQYLTKLAKGGLFTSGAMTEAEAGSNPRAMKSMAVPHQEGKWLLRGSKRWVGMANSAELIAIYVQQFDANNSWVGMSGFLVPRNTPGLHIGAASPTMGLRGFSKHTIYLEDIEVTPENLLGESGQGMEIAQDNMMYIRLCLAAASIGSMKRCIQLMSRFAERRRVVTGLLIDNPVTLVRLSEMTAIVEALDNVVFSTASFYDDEPDLVPEEAFVVAKILGSEYLGEITDQLVQLLGARGYEEGSGVSQYFRDARVFRIFEGPTEALNMYLGSRVLDMNSKLEHFISKLLNQEALFEEINRTISQVKAKCFRRNALGNKQFSKEYWCQALVGEVMTYGLLLAFTDYQFTKTNSSKLYRASLWARYKYYEIVNKALNTTLGERVLIQQSELHGIVSDYSQTIGNIEQVRQSQDVAIDDYLKIKDNHFALKEERSMVSHNPLTDIESYDDIAIAKIEHIDTVPLPNAYVHQLFESKAVQAPDAVALVNGDEQMSYHALNANANQVAHFLINKGFGANTMVGLYLERSSEMIIGLLGILKAGSAYLPLDSNYPGKSLQYMFENSGAEVVLTHRALENKLPFTAKNVFFIEDILGLASAEFDTNPQLNVDLDSLGYLIYTSGSTGKPKGVMLPNRALTNLMSWHFEQISEKRNVLQFTTLSFDMSFIEIFSALGSGGTLVLLSEEERLDPWKLSNLVKQHSIQQLVLPVSFLKVLTSTPIDRSHFNSLKEVIVAGEQLTINPAILSFFTNHTSCKLLNYYGPAETHVVTAFTFPEKTSDWPDYPPIGRPIFNTEILLLDESKQPVMPGESGEVYIRGVSLAKGYINQSELTKDKFILDPLSEEEGARLYKTGDMARFLPDGNLVFLGRKDEQLKVRGFRVEPQEIELELVKYPGVREAGVIARKGFDAVCHLEAFIVLEEDSDEKVVNLIYSFLQERLLPHMVPSVINLIDQMPLTDSGKIDRKKLEKYNKPIAYSLNKIEEPSTTTEKDMLEIMETIFKFPIGINHSFTSIGGNSLLAMHIVTMLKEKFAVELPAYTLLSDAKISETAKRIDGLLAQKDNPINSVCIIKPQNDSHCSQ</sequence>
<dbReference type="GO" id="GO:0016627">
    <property type="term" value="F:oxidoreductase activity, acting on the CH-CH group of donors"/>
    <property type="evidence" value="ECO:0007669"/>
    <property type="project" value="InterPro"/>
</dbReference>
<dbReference type="Gene3D" id="3.30.300.30">
    <property type="match status" value="1"/>
</dbReference>
<keyword evidence="6" id="KW-0274">FAD</keyword>
<dbReference type="InterPro" id="IPR045851">
    <property type="entry name" value="AMP-bd_C_sf"/>
</dbReference>
<evidence type="ECO:0000256" key="2">
    <source>
        <dbReference type="ARBA" id="ARBA00009347"/>
    </source>
</evidence>
<dbReference type="InterPro" id="IPR036250">
    <property type="entry name" value="AcylCo_DH-like_C"/>
</dbReference>
<dbReference type="Gene3D" id="3.40.50.980">
    <property type="match status" value="2"/>
</dbReference>
<evidence type="ECO:0000256" key="3">
    <source>
        <dbReference type="ARBA" id="ARBA00022450"/>
    </source>
</evidence>
<dbReference type="Gene3D" id="2.40.110.10">
    <property type="entry name" value="Butyryl-CoA Dehydrogenase, subunit A, domain 2"/>
    <property type="match status" value="1"/>
</dbReference>
<dbReference type="InterPro" id="IPR020845">
    <property type="entry name" value="AMP-binding_CS"/>
</dbReference>
<evidence type="ECO:0000259" key="7">
    <source>
        <dbReference type="PROSITE" id="PS50075"/>
    </source>
</evidence>
<dbReference type="InterPro" id="IPR009075">
    <property type="entry name" value="AcylCo_DH/oxidase_C"/>
</dbReference>
<dbReference type="CDD" id="cd00567">
    <property type="entry name" value="ACAD"/>
    <property type="match status" value="1"/>
</dbReference>
<dbReference type="Gene3D" id="1.20.140.10">
    <property type="entry name" value="Butyryl-CoA Dehydrogenase, subunit A, domain 3"/>
    <property type="match status" value="1"/>
</dbReference>